<accession>A0A4Q2DG58</accession>
<reference evidence="6 7" key="1">
    <citation type="submission" date="2019-01" db="EMBL/GenBank/DDBJ databases">
        <title>Draft genome sequence of Psathyrella aberdarensis IHI B618.</title>
        <authorList>
            <person name="Buettner E."/>
            <person name="Kellner H."/>
        </authorList>
    </citation>
    <scope>NUCLEOTIDE SEQUENCE [LARGE SCALE GENOMIC DNA]</scope>
    <source>
        <strain evidence="6 7">IHI B618</strain>
    </source>
</reference>
<dbReference type="SUPFAM" id="SSF53383">
    <property type="entry name" value="PLP-dependent transferases"/>
    <property type="match status" value="1"/>
</dbReference>
<dbReference type="Gene3D" id="3.40.640.10">
    <property type="entry name" value="Type I PLP-dependent aspartate aminotransferase-like (Major domain)"/>
    <property type="match status" value="1"/>
</dbReference>
<gene>
    <name evidence="6" type="ORF">EST38_g8359</name>
</gene>
<dbReference type="GO" id="GO:0016212">
    <property type="term" value="F:kynurenine-oxoglutarate transaminase activity"/>
    <property type="evidence" value="ECO:0007669"/>
    <property type="project" value="TreeGrafter"/>
</dbReference>
<comment type="caution">
    <text evidence="6">The sequence shown here is derived from an EMBL/GenBank/DDBJ whole genome shotgun (WGS) entry which is preliminary data.</text>
</comment>
<name>A0A4Q2DG58_9AGAR</name>
<dbReference type="AlphaFoldDB" id="A0A4Q2DG58"/>
<proteinExistence type="predicted"/>
<dbReference type="InterPro" id="IPR015421">
    <property type="entry name" value="PyrdxlP-dep_Trfase_major"/>
</dbReference>
<keyword evidence="4" id="KW-0663">Pyridoxal phosphate</keyword>
<evidence type="ECO:0000313" key="7">
    <source>
        <dbReference type="Proteomes" id="UP000290288"/>
    </source>
</evidence>
<evidence type="ECO:0000313" key="6">
    <source>
        <dbReference type="EMBL" id="RXW17495.1"/>
    </source>
</evidence>
<dbReference type="GO" id="GO:0030170">
    <property type="term" value="F:pyridoxal phosphate binding"/>
    <property type="evidence" value="ECO:0007669"/>
    <property type="project" value="InterPro"/>
</dbReference>
<dbReference type="InterPro" id="IPR051326">
    <property type="entry name" value="Kynurenine-oxoglutarate_AT"/>
</dbReference>
<keyword evidence="7" id="KW-1185">Reference proteome</keyword>
<dbReference type="STRING" id="2316362.A0A4Q2DG58"/>
<dbReference type="InterPro" id="IPR004839">
    <property type="entry name" value="Aminotransferase_I/II_large"/>
</dbReference>
<evidence type="ECO:0000256" key="1">
    <source>
        <dbReference type="ARBA" id="ARBA00001933"/>
    </source>
</evidence>
<dbReference type="Proteomes" id="UP000290288">
    <property type="component" value="Unassembled WGS sequence"/>
</dbReference>
<keyword evidence="2" id="KW-0032">Aminotransferase</keyword>
<dbReference type="PANTHER" id="PTHR43807">
    <property type="entry name" value="FI04487P"/>
    <property type="match status" value="1"/>
</dbReference>
<evidence type="ECO:0000256" key="2">
    <source>
        <dbReference type="ARBA" id="ARBA00022576"/>
    </source>
</evidence>
<dbReference type="PANTHER" id="PTHR43807:SF20">
    <property type="entry name" value="FI04487P"/>
    <property type="match status" value="1"/>
</dbReference>
<evidence type="ECO:0000259" key="5">
    <source>
        <dbReference type="Pfam" id="PF00155"/>
    </source>
</evidence>
<organism evidence="6 7">
    <name type="scientific">Candolleomyces aberdarensis</name>
    <dbReference type="NCBI Taxonomy" id="2316362"/>
    <lineage>
        <taxon>Eukaryota</taxon>
        <taxon>Fungi</taxon>
        <taxon>Dikarya</taxon>
        <taxon>Basidiomycota</taxon>
        <taxon>Agaricomycotina</taxon>
        <taxon>Agaricomycetes</taxon>
        <taxon>Agaricomycetidae</taxon>
        <taxon>Agaricales</taxon>
        <taxon>Agaricineae</taxon>
        <taxon>Psathyrellaceae</taxon>
        <taxon>Candolleomyces</taxon>
    </lineage>
</organism>
<dbReference type="InterPro" id="IPR015424">
    <property type="entry name" value="PyrdxlP-dep_Trfase"/>
</dbReference>
<feature type="domain" description="Aminotransferase class I/classII large" evidence="5">
    <location>
        <begin position="38"/>
        <end position="137"/>
    </location>
</feature>
<keyword evidence="3" id="KW-0808">Transferase</keyword>
<dbReference type="GO" id="GO:0005737">
    <property type="term" value="C:cytoplasm"/>
    <property type="evidence" value="ECO:0007669"/>
    <property type="project" value="TreeGrafter"/>
</dbReference>
<comment type="cofactor">
    <cofactor evidence="1">
        <name>pyridoxal 5'-phosphate</name>
        <dbReference type="ChEBI" id="CHEBI:597326"/>
    </cofactor>
</comment>
<sequence length="138" mass="14924">MTAKLGFSLSRGVLSTISPPIPKAYEWAARYKATPSKPLIDMSQGVPGIPPPEELRAAIAQASASPDHFSYCRWDGEPSLRSALVEEMKAVYGSQADIKIEDVALTAGCNLAFMAVVMTLADAGDEIILPVPWYFNHE</sequence>
<dbReference type="EMBL" id="SDEE01000336">
    <property type="protein sequence ID" value="RXW17495.1"/>
    <property type="molecule type" value="Genomic_DNA"/>
</dbReference>
<dbReference type="OrthoDB" id="7042322at2759"/>
<protein>
    <recommendedName>
        <fullName evidence="5">Aminotransferase class I/classII large domain-containing protein</fullName>
    </recommendedName>
</protein>
<dbReference type="Pfam" id="PF00155">
    <property type="entry name" value="Aminotran_1_2"/>
    <property type="match status" value="1"/>
</dbReference>
<evidence type="ECO:0000256" key="4">
    <source>
        <dbReference type="ARBA" id="ARBA00022898"/>
    </source>
</evidence>
<evidence type="ECO:0000256" key="3">
    <source>
        <dbReference type="ARBA" id="ARBA00022679"/>
    </source>
</evidence>